<dbReference type="RefSeq" id="XP_060288253.1">
    <property type="nucleotide sequence ID" value="XM_060426816.1"/>
</dbReference>
<dbReference type="EMBL" id="MU838998">
    <property type="protein sequence ID" value="KAK1772040.1"/>
    <property type="molecule type" value="Genomic_DNA"/>
</dbReference>
<protein>
    <submittedName>
        <fullName evidence="2">Uncharacterized protein</fullName>
    </submittedName>
</protein>
<proteinExistence type="predicted"/>
<dbReference type="Proteomes" id="UP001244011">
    <property type="component" value="Unassembled WGS sequence"/>
</dbReference>
<dbReference type="InterPro" id="IPR029030">
    <property type="entry name" value="Caspase-like_dom_sf"/>
</dbReference>
<feature type="compositionally biased region" description="Low complexity" evidence="1">
    <location>
        <begin position="22"/>
        <end position="31"/>
    </location>
</feature>
<evidence type="ECO:0000313" key="3">
    <source>
        <dbReference type="Proteomes" id="UP001244011"/>
    </source>
</evidence>
<comment type="caution">
    <text evidence="2">The sequence shown here is derived from an EMBL/GenBank/DDBJ whole genome shotgun (WGS) entry which is preliminary data.</text>
</comment>
<evidence type="ECO:0000313" key="2">
    <source>
        <dbReference type="EMBL" id="KAK1772040.1"/>
    </source>
</evidence>
<dbReference type="AlphaFoldDB" id="A0AAJ0C8D0"/>
<name>A0AAJ0C8D0_9PEZI</name>
<organism evidence="2 3">
    <name type="scientific">Phialemonium atrogriseum</name>
    <dbReference type="NCBI Taxonomy" id="1093897"/>
    <lineage>
        <taxon>Eukaryota</taxon>
        <taxon>Fungi</taxon>
        <taxon>Dikarya</taxon>
        <taxon>Ascomycota</taxon>
        <taxon>Pezizomycotina</taxon>
        <taxon>Sordariomycetes</taxon>
        <taxon>Sordariomycetidae</taxon>
        <taxon>Cephalothecales</taxon>
        <taxon>Cephalothecaceae</taxon>
        <taxon>Phialemonium</taxon>
    </lineage>
</organism>
<evidence type="ECO:0000256" key="1">
    <source>
        <dbReference type="SAM" id="MobiDB-lite"/>
    </source>
</evidence>
<feature type="region of interest" description="Disordered" evidence="1">
    <location>
        <begin position="78"/>
        <end position="127"/>
    </location>
</feature>
<keyword evidence="3" id="KW-1185">Reference proteome</keyword>
<dbReference type="SUPFAM" id="SSF52129">
    <property type="entry name" value="Caspase-like"/>
    <property type="match status" value="1"/>
</dbReference>
<feature type="compositionally biased region" description="Basic and acidic residues" evidence="1">
    <location>
        <begin position="10"/>
        <end position="21"/>
    </location>
</feature>
<accession>A0AAJ0C8D0</accession>
<dbReference type="GeneID" id="85310003"/>
<feature type="region of interest" description="Disordered" evidence="1">
    <location>
        <begin position="1"/>
        <end position="32"/>
    </location>
</feature>
<gene>
    <name evidence="2" type="ORF">QBC33DRAFT_525504</name>
</gene>
<sequence>MGHRKGAPSRKREPKESRPYSDHGYGYSGDYQQNPWDEHYPAVFATPCQSVESRLEPTYLESAGYEQDSTYCGSDLQHVEATPHSKVKKKSKHSSKESKSAPSVHQSGLDFGHAGYHPHFEQHTDGYATSSTLSDKLADPYSYGQGTLSTEPGEVKADGQTYTAHLDSYLEPTYYDGEPTMDYADQDKTERNGPERHYDVLVFLVTWQGHGISALESNVGRLEQVFRDYDYQFEHYEIPRTKPGPHLSEALATLKHRLSPRSLLIFYYYGHGRLEGKKLVFYRSNEATEPSIPWPSIRDTLVPYKYNTLFILECCHAGGANIGPLGHRFTKLVLAACGARTTVSSRIYDSFAAALCEILEERKTRKRPTTVRELTGLVSEYLYRRGTPIMGFPKLIGKDGDDIILSPGLGSW</sequence>
<reference evidence="2" key="1">
    <citation type="submission" date="2023-06" db="EMBL/GenBank/DDBJ databases">
        <title>Genome-scale phylogeny and comparative genomics of the fungal order Sordariales.</title>
        <authorList>
            <consortium name="Lawrence Berkeley National Laboratory"/>
            <person name="Hensen N."/>
            <person name="Bonometti L."/>
            <person name="Westerberg I."/>
            <person name="Brannstrom I.O."/>
            <person name="Guillou S."/>
            <person name="Cros-Aarteil S."/>
            <person name="Calhoun S."/>
            <person name="Haridas S."/>
            <person name="Kuo A."/>
            <person name="Mondo S."/>
            <person name="Pangilinan J."/>
            <person name="Riley R."/>
            <person name="Labutti K."/>
            <person name="Andreopoulos B."/>
            <person name="Lipzen A."/>
            <person name="Chen C."/>
            <person name="Yanf M."/>
            <person name="Daum C."/>
            <person name="Ng V."/>
            <person name="Clum A."/>
            <person name="Steindorff A."/>
            <person name="Ohm R."/>
            <person name="Martin F."/>
            <person name="Silar P."/>
            <person name="Natvig D."/>
            <person name="Lalanne C."/>
            <person name="Gautier V."/>
            <person name="Ament-Velasquez S.L."/>
            <person name="Kruys A."/>
            <person name="Hutchinson M.I."/>
            <person name="Powell A.J."/>
            <person name="Barry K."/>
            <person name="Miller A.N."/>
            <person name="Grigoriev I.V."/>
            <person name="Debuchy R."/>
            <person name="Gladieux P."/>
            <person name="Thoren M.H."/>
            <person name="Johannesson H."/>
        </authorList>
    </citation>
    <scope>NUCLEOTIDE SEQUENCE</scope>
    <source>
        <strain evidence="2">8032-3</strain>
    </source>
</reference>